<proteinExistence type="inferred from homology"/>
<dbReference type="EMBL" id="JAYMGO010000003">
    <property type="protein sequence ID" value="KAL1279156.1"/>
    <property type="molecule type" value="Genomic_DNA"/>
</dbReference>
<evidence type="ECO:0000256" key="3">
    <source>
        <dbReference type="ARBA" id="ARBA00023268"/>
    </source>
</evidence>
<dbReference type="InterPro" id="IPR000477">
    <property type="entry name" value="RT_dom"/>
</dbReference>
<dbReference type="InterPro" id="IPR043502">
    <property type="entry name" value="DNA/RNA_pol_sf"/>
</dbReference>
<protein>
    <recommendedName>
        <fullName evidence="2">ribonuclease H</fullName>
        <ecNumber evidence="2">3.1.26.4</ecNumber>
    </recommendedName>
</protein>
<evidence type="ECO:0000259" key="4">
    <source>
        <dbReference type="Pfam" id="PF00078"/>
    </source>
</evidence>
<gene>
    <name evidence="6" type="ORF">QQF64_025829</name>
</gene>
<dbReference type="Pfam" id="PF00078">
    <property type="entry name" value="RVT_1"/>
    <property type="match status" value="1"/>
</dbReference>
<dbReference type="PANTHER" id="PTHR37984">
    <property type="entry name" value="PROTEIN CBG26694"/>
    <property type="match status" value="1"/>
</dbReference>
<keyword evidence="3" id="KW-0511">Multifunctional enzyme</keyword>
<name>A0ABR3NRB5_9TELE</name>
<sequence>MYSDNVSLSLNKKKLEAEQFARDHELQIERLRLEKEGRVVSDVGERGLNLSGGFDLASNLRLLPKFNEHDPDVFFSLFETMSEERNWPVSIRVVMLQTVITGKAQEAYAALTMEDRKDYNKVKGAILKAYELVPEAYRQRFRGWRKESYQISVGGGNEIIDEDVIVPGDGVLLPRLKNSETLQNLDALLLHLTPVQSKELIQLILEFPGLFSDVPTRTHLIQHDVDVGDAQPIRQRFYRAPLSKRKVLESEIQYMLENGIAVPSCSSWASPCLLVKKPDSTYRFCTDYRKLNAITKPDAFPLPRMEDCVDQVGTANFVSKIDLLKGYWQVPLTPRAREVTSFITPSGLYSYSVMSFGLRNAPATFQRLMNHVVFGLEGCAVYLDDVIVFSETWEQHLIRLRALLTRLVEACLTVNLAKCEFAKATVRYLGKEVGQGKVRPVLAKVLAIQQFPPPSTKKELMRFLGMVAAPKLDMPFKLQVDASQVGAGAVLLQTGADGLDYPISFFSRSRLLMAKWADWRELNKSCGAGGSQRISTEENRHVEEKIHRTVSMQL</sequence>
<accession>A0ABR3NRB5</accession>
<dbReference type="InterPro" id="IPR041577">
    <property type="entry name" value="RT_RNaseH_2"/>
</dbReference>
<comment type="caution">
    <text evidence="6">The sequence shown here is derived from an EMBL/GenBank/DDBJ whole genome shotgun (WGS) entry which is preliminary data.</text>
</comment>
<dbReference type="InterPro" id="IPR043128">
    <property type="entry name" value="Rev_trsase/Diguanyl_cyclase"/>
</dbReference>
<dbReference type="SUPFAM" id="SSF56672">
    <property type="entry name" value="DNA/RNA polymerases"/>
    <property type="match status" value="1"/>
</dbReference>
<dbReference type="Gene3D" id="3.30.70.270">
    <property type="match status" value="1"/>
</dbReference>
<dbReference type="PANTHER" id="PTHR37984:SF5">
    <property type="entry name" value="PROTEIN NYNRIN-LIKE"/>
    <property type="match status" value="1"/>
</dbReference>
<reference evidence="6 7" key="1">
    <citation type="submission" date="2023-09" db="EMBL/GenBank/DDBJ databases">
        <authorList>
            <person name="Wang M."/>
        </authorList>
    </citation>
    <scope>NUCLEOTIDE SEQUENCE [LARGE SCALE GENOMIC DNA]</scope>
    <source>
        <strain evidence="6">GT-2023</strain>
        <tissue evidence="6">Liver</tissue>
    </source>
</reference>
<dbReference type="CDD" id="cd01647">
    <property type="entry name" value="RT_LTR"/>
    <property type="match status" value="1"/>
</dbReference>
<dbReference type="Pfam" id="PF17919">
    <property type="entry name" value="RT_RNaseH_2"/>
    <property type="match status" value="1"/>
</dbReference>
<dbReference type="Proteomes" id="UP001558613">
    <property type="component" value="Unassembled WGS sequence"/>
</dbReference>
<evidence type="ECO:0000256" key="1">
    <source>
        <dbReference type="ARBA" id="ARBA00010879"/>
    </source>
</evidence>
<evidence type="ECO:0000313" key="7">
    <source>
        <dbReference type="Proteomes" id="UP001558613"/>
    </source>
</evidence>
<feature type="domain" description="Reverse transcriptase" evidence="4">
    <location>
        <begin position="275"/>
        <end position="431"/>
    </location>
</feature>
<dbReference type="Gene3D" id="3.10.10.10">
    <property type="entry name" value="HIV Type 1 Reverse Transcriptase, subunit A, domain 1"/>
    <property type="match status" value="1"/>
</dbReference>
<evidence type="ECO:0000259" key="5">
    <source>
        <dbReference type="Pfam" id="PF17919"/>
    </source>
</evidence>
<keyword evidence="7" id="KW-1185">Reference proteome</keyword>
<feature type="domain" description="Reverse transcriptase/retrotransposon-derived protein RNase H-like" evidence="5">
    <location>
        <begin position="466"/>
        <end position="509"/>
    </location>
</feature>
<dbReference type="InterPro" id="IPR050951">
    <property type="entry name" value="Retrovirus_Pol_polyprotein"/>
</dbReference>
<evidence type="ECO:0000313" key="6">
    <source>
        <dbReference type="EMBL" id="KAL1279156.1"/>
    </source>
</evidence>
<organism evidence="6 7">
    <name type="scientific">Cirrhinus molitorella</name>
    <name type="common">mud carp</name>
    <dbReference type="NCBI Taxonomy" id="172907"/>
    <lineage>
        <taxon>Eukaryota</taxon>
        <taxon>Metazoa</taxon>
        <taxon>Chordata</taxon>
        <taxon>Craniata</taxon>
        <taxon>Vertebrata</taxon>
        <taxon>Euteleostomi</taxon>
        <taxon>Actinopterygii</taxon>
        <taxon>Neopterygii</taxon>
        <taxon>Teleostei</taxon>
        <taxon>Ostariophysi</taxon>
        <taxon>Cypriniformes</taxon>
        <taxon>Cyprinidae</taxon>
        <taxon>Labeoninae</taxon>
        <taxon>Labeonini</taxon>
        <taxon>Cirrhinus</taxon>
    </lineage>
</organism>
<dbReference type="EC" id="3.1.26.4" evidence="2"/>
<comment type="similarity">
    <text evidence="1">Belongs to the beta type-B retroviral polymerase family. HERV class-II K(HML-2) pol subfamily.</text>
</comment>
<evidence type="ECO:0000256" key="2">
    <source>
        <dbReference type="ARBA" id="ARBA00012180"/>
    </source>
</evidence>